<evidence type="ECO:0000256" key="5">
    <source>
        <dbReference type="SAM" id="MobiDB-lite"/>
    </source>
</evidence>
<feature type="coiled-coil region" evidence="4">
    <location>
        <begin position="343"/>
        <end position="377"/>
    </location>
</feature>
<dbReference type="PANTHER" id="PTHR45916:SF1">
    <property type="entry name" value="STRUCTURAL MAINTENANCE OF CHROMOSOMES PROTEIN 5"/>
    <property type="match status" value="1"/>
</dbReference>
<evidence type="ECO:0000259" key="6">
    <source>
        <dbReference type="Pfam" id="PF13476"/>
    </source>
</evidence>
<evidence type="ECO:0000256" key="4">
    <source>
        <dbReference type="SAM" id="Coils"/>
    </source>
</evidence>
<feature type="compositionally biased region" description="Basic and acidic residues" evidence="5">
    <location>
        <begin position="1257"/>
        <end position="1270"/>
    </location>
</feature>
<organism evidence="7 8">
    <name type="scientific">Babesia ovis</name>
    <dbReference type="NCBI Taxonomy" id="5869"/>
    <lineage>
        <taxon>Eukaryota</taxon>
        <taxon>Sar</taxon>
        <taxon>Alveolata</taxon>
        <taxon>Apicomplexa</taxon>
        <taxon>Aconoidasida</taxon>
        <taxon>Piroplasmida</taxon>
        <taxon>Babesiidae</taxon>
        <taxon>Babesia</taxon>
    </lineage>
</organism>
<feature type="domain" description="Rad50/SbcC-type AAA" evidence="6">
    <location>
        <begin position="16"/>
        <end position="349"/>
    </location>
</feature>
<dbReference type="PANTHER" id="PTHR45916">
    <property type="entry name" value="STRUCTURAL MAINTENANCE OF CHROMOSOMES PROTEIN 5"/>
    <property type="match status" value="1"/>
</dbReference>
<feature type="region of interest" description="Disordered" evidence="5">
    <location>
        <begin position="109"/>
        <end position="185"/>
    </location>
</feature>
<dbReference type="InterPro" id="IPR038729">
    <property type="entry name" value="Rad50/SbcC_AAA"/>
</dbReference>
<feature type="compositionally biased region" description="Basic and acidic residues" evidence="5">
    <location>
        <begin position="152"/>
        <end position="161"/>
    </location>
</feature>
<accession>A0A9W5WUZ1</accession>
<dbReference type="GO" id="GO:0030915">
    <property type="term" value="C:Smc5-Smc6 complex"/>
    <property type="evidence" value="ECO:0007669"/>
    <property type="project" value="TreeGrafter"/>
</dbReference>
<dbReference type="GO" id="GO:0003697">
    <property type="term" value="F:single-stranded DNA binding"/>
    <property type="evidence" value="ECO:0007669"/>
    <property type="project" value="TreeGrafter"/>
</dbReference>
<feature type="region of interest" description="Disordered" evidence="5">
    <location>
        <begin position="1252"/>
        <end position="1276"/>
    </location>
</feature>
<feature type="coiled-coil region" evidence="4">
    <location>
        <begin position="1069"/>
        <end position="1127"/>
    </location>
</feature>
<dbReference type="EMBL" id="BLIY01000016">
    <property type="protein sequence ID" value="GFE54416.1"/>
    <property type="molecule type" value="Genomic_DNA"/>
</dbReference>
<sequence>MTVGQKHRFREGAIDSISMENWMAYTGPVRLKALPGVNIIAAANGCGKSAIVCAIAIGLGFETNVLSRGDNIKSFIKRGFHKAKLQIGLVDHSAPNGITMINRTITVTQNSGTKSGSDKTAVDEDDPDAGKNDPDDDKTVDEPETAENSLEEGSKSKKHQEDEDEDYDGTENKLNTRSKRRKVAKKKVVEANLVPVNTAVPKSSTSIRNEWTINGKPATFEMVKQLQKRLNIQVNNLLTFLAQANVGKFASLSPQQLFRSTLNAIQPSLCHDLDTMAEMARDVRVQRSKMQMLVDDLNATTVKIAQLKVISDTLNQIKEATLYANLVKQKLYRIKLNNLEKGYKATKTRINLVSEDYKRLKDEKQMLDDKLKSVTSESSKLLKQARAKIAKAKGINVLQAVKPVKHSNLAVVPLADDNVFDKVFYKSMTAMRTFAANNKPRADVTPSRSPNKDVLEQRLKTVNKQVELLKMQIAGENELTAEIAECRMQEETLKAKLHMLQGSSIRRYEDIQLENLLRKLNVIKRDGYRQFIRWRKEQLRLMIETGGSNSKDGFGGDDNTKAETRYNLPKLLISDMKVCGRVNCCIIEETAGTYMESLLLAHNVDSLTASKINRFNLPSLRAPQTAPVLCQVTDQMRTFGVKHFLHELVECKDPETKYTLASVARLGTAFVVDEKVFYEGMQNYSTGNSNADKSDLDMESPLVQRNGTMVSERNQSLEPQTTDNANLSTIETTQGLQSRVKRRKSISRKSSIASDTAEITAQDDTLKIGKTSVTLDRITKEEDYFRRFYKCMTEEISKQLGQRVHILRYYLGNKRHVYREFRDSDELYSDYSVEIPTAPIILHDCSNLITKEDTAGIEALQKELHDISDRLRVLNGLIYGRRQDNKAVVGRLYALSREQQSLERTLQHIDGTLGSRGVKDKQQAELEKMENTQRNEIKESITQRADAIMGWIQKANTRRTTLVEAQELYSEYKKLNARKTRLEDLSKLTTTNYEEIEVEYKRLESTLSEQEEKRKKYQRDITELNILIKAISGEMVQSTAGTEQSEAAREREALKIRQNKAIKLDQMTEGDLEREMQLAELDVKRLERDDCEETQNAKEMRDAIIHEEKLSTEIAQAEAGVMELNKERTDMFNKWLKRVNEIISQVDANFGRYMGRIGDGAGGQIRLEATMDNIKEAKVMVLVKFHADRDLLPLSASYQSGGERGVTTMVYILAVQHLTTNAFFVIDEINQGLDSNYEKRIMALLLDGPLDSGSRSLPDRSENDEPEKPTETPPPQYFVITPQLLPGIDLRRATMHFPLNGPGVINGMVL</sequence>
<feature type="coiled-coil region" evidence="4">
    <location>
        <begin position="965"/>
        <end position="1027"/>
    </location>
</feature>
<evidence type="ECO:0000313" key="8">
    <source>
        <dbReference type="Proteomes" id="UP001057455"/>
    </source>
</evidence>
<keyword evidence="8" id="KW-1185">Reference proteome</keyword>
<feature type="compositionally biased region" description="Basic residues" evidence="5">
    <location>
        <begin position="176"/>
        <end position="185"/>
    </location>
</feature>
<evidence type="ECO:0000256" key="1">
    <source>
        <dbReference type="ARBA" id="ARBA00010171"/>
    </source>
</evidence>
<protein>
    <recommendedName>
        <fullName evidence="2">Structural maintenance of chromosomes protein 5</fullName>
    </recommendedName>
</protein>
<dbReference type="OrthoDB" id="10254973at2759"/>
<gene>
    <name evidence="7" type="ORF">BaOVIS_018200</name>
</gene>
<dbReference type="InterPro" id="IPR027417">
    <property type="entry name" value="P-loop_NTPase"/>
</dbReference>
<keyword evidence="3 4" id="KW-0175">Coiled coil</keyword>
<dbReference type="GO" id="GO:0000724">
    <property type="term" value="P:double-strand break repair via homologous recombination"/>
    <property type="evidence" value="ECO:0007669"/>
    <property type="project" value="TreeGrafter"/>
</dbReference>
<evidence type="ECO:0000256" key="3">
    <source>
        <dbReference type="ARBA" id="ARBA00023054"/>
    </source>
</evidence>
<name>A0A9W5WUZ1_BABOV</name>
<dbReference type="GO" id="GO:0005634">
    <property type="term" value="C:nucleus"/>
    <property type="evidence" value="ECO:0007669"/>
    <property type="project" value="TreeGrafter"/>
</dbReference>
<evidence type="ECO:0000256" key="2">
    <source>
        <dbReference type="ARBA" id="ARBA00018687"/>
    </source>
</evidence>
<evidence type="ECO:0000313" key="7">
    <source>
        <dbReference type="EMBL" id="GFE54416.1"/>
    </source>
</evidence>
<dbReference type="SUPFAM" id="SSF52540">
    <property type="entry name" value="P-loop containing nucleoside triphosphate hydrolases"/>
    <property type="match status" value="1"/>
</dbReference>
<feature type="compositionally biased region" description="Basic and acidic residues" evidence="5">
    <location>
        <begin position="116"/>
        <end position="133"/>
    </location>
</feature>
<dbReference type="Proteomes" id="UP001057455">
    <property type="component" value="Unassembled WGS sequence"/>
</dbReference>
<feature type="compositionally biased region" description="Acidic residues" evidence="5">
    <location>
        <begin position="134"/>
        <end position="145"/>
    </location>
</feature>
<dbReference type="Gene3D" id="3.40.50.300">
    <property type="entry name" value="P-loop containing nucleotide triphosphate hydrolases"/>
    <property type="match status" value="2"/>
</dbReference>
<proteinExistence type="inferred from homology"/>
<reference evidence="7" key="1">
    <citation type="submission" date="2019-12" db="EMBL/GenBank/DDBJ databases">
        <title>Genome sequence of Babesia ovis.</title>
        <authorList>
            <person name="Yamagishi J."/>
            <person name="Sevinc F."/>
            <person name="Xuan X."/>
        </authorList>
    </citation>
    <scope>NUCLEOTIDE SEQUENCE</scope>
    <source>
        <strain evidence="7">Selcuk</strain>
    </source>
</reference>
<comment type="similarity">
    <text evidence="1">Belongs to the SMC family. SMC5 subfamily.</text>
</comment>
<dbReference type="Pfam" id="PF13476">
    <property type="entry name" value="AAA_23"/>
    <property type="match status" value="1"/>
</dbReference>
<comment type="caution">
    <text evidence="7">The sequence shown here is derived from an EMBL/GenBank/DDBJ whole genome shotgun (WGS) entry which is preliminary data.</text>
</comment>